<dbReference type="PANTHER" id="PTHR21198:SF2">
    <property type="entry name" value="GLUTAMATE RACEMASE"/>
    <property type="match status" value="1"/>
</dbReference>
<keyword evidence="6" id="KW-0961">Cell wall biogenesis/degradation</keyword>
<dbReference type="GO" id="GO:0071555">
    <property type="term" value="P:cell wall organization"/>
    <property type="evidence" value="ECO:0007669"/>
    <property type="project" value="UniProtKB-KW"/>
</dbReference>
<keyword evidence="4" id="KW-0573">Peptidoglycan synthesis</keyword>
<evidence type="ECO:0000256" key="6">
    <source>
        <dbReference type="ARBA" id="ARBA00023316"/>
    </source>
</evidence>
<evidence type="ECO:0000313" key="8">
    <source>
        <dbReference type="Proteomes" id="UP000037210"/>
    </source>
</evidence>
<evidence type="ECO:0000256" key="5">
    <source>
        <dbReference type="ARBA" id="ARBA00023235"/>
    </source>
</evidence>
<dbReference type="GO" id="GO:0008360">
    <property type="term" value="P:regulation of cell shape"/>
    <property type="evidence" value="ECO:0007669"/>
    <property type="project" value="UniProtKB-KW"/>
</dbReference>
<evidence type="ECO:0000256" key="2">
    <source>
        <dbReference type="ARBA" id="ARBA00013090"/>
    </source>
</evidence>
<evidence type="ECO:0000313" key="7">
    <source>
        <dbReference type="EMBL" id="KON30932.1"/>
    </source>
</evidence>
<dbReference type="GO" id="GO:0008881">
    <property type="term" value="F:glutamate racemase activity"/>
    <property type="evidence" value="ECO:0007669"/>
    <property type="project" value="UniProtKB-EC"/>
</dbReference>
<gene>
    <name evidence="7" type="ORF">AC482_02510</name>
</gene>
<dbReference type="SUPFAM" id="SSF53681">
    <property type="entry name" value="Aspartate/glutamate racemase"/>
    <property type="match status" value="2"/>
</dbReference>
<comment type="catalytic activity">
    <reaction evidence="1">
        <text>L-glutamate = D-glutamate</text>
        <dbReference type="Rhea" id="RHEA:12813"/>
        <dbReference type="ChEBI" id="CHEBI:29985"/>
        <dbReference type="ChEBI" id="CHEBI:29986"/>
        <dbReference type="EC" id="5.1.1.3"/>
    </reaction>
</comment>
<organism evidence="7 8">
    <name type="scientific">miscellaneous Crenarchaeota group-15 archaeon DG-45</name>
    <dbReference type="NCBI Taxonomy" id="1685127"/>
    <lineage>
        <taxon>Archaea</taxon>
        <taxon>Candidatus Bathyarchaeota</taxon>
        <taxon>MCG-15</taxon>
    </lineage>
</organism>
<proteinExistence type="inferred from homology"/>
<dbReference type="PANTHER" id="PTHR21198">
    <property type="entry name" value="GLUTAMATE RACEMASE"/>
    <property type="match status" value="1"/>
</dbReference>
<dbReference type="InterPro" id="IPR015942">
    <property type="entry name" value="Asp/Glu/hydantoin_racemase"/>
</dbReference>
<dbReference type="NCBIfam" id="TIGR00067">
    <property type="entry name" value="glut_race"/>
    <property type="match status" value="1"/>
</dbReference>
<dbReference type="EC" id="5.1.1.3" evidence="2"/>
<name>A0A0M0BQS5_9ARCH</name>
<sequence>MRKDNAIGVFDSGFGGLSLVKEICNQLPEEEIIYFADAARCPYGIRPLTEVRRFAFEIIEFLERRDAKAVVVACNTATAAGLEAARRRFSTPIIGVIGPGSEAAVKESKNDRIGVIATEGTVKSRAYERAIRSLRPSAVVFSRGCQIFVDLVEAGKTEGGEVEEIVVKCLEPLLKEDIDTLVLGCTHFHFLEDAIKRVVGGGVTIVNPAYKTVKHLKEILESNGLDRAKAGPTTYRYFTTGEIEVFREIGENLLGKPITNLEHVEVQELTHTRNLIF</sequence>
<accession>A0A0M0BQS5</accession>
<dbReference type="InterPro" id="IPR004391">
    <property type="entry name" value="Glu_race"/>
</dbReference>
<dbReference type="InterPro" id="IPR018187">
    <property type="entry name" value="Asp/Glu_racemase_AS_1"/>
</dbReference>
<evidence type="ECO:0000256" key="1">
    <source>
        <dbReference type="ARBA" id="ARBA00001602"/>
    </source>
</evidence>
<reference evidence="7 8" key="1">
    <citation type="submission" date="2015-06" db="EMBL/GenBank/DDBJ databases">
        <title>New insights into the roles of widespread benthic archaea in carbon and nitrogen cycling.</title>
        <authorList>
            <person name="Lazar C.S."/>
            <person name="Baker B.J."/>
            <person name="Seitz K.W."/>
            <person name="Hyde A.S."/>
            <person name="Dick G.J."/>
            <person name="Hinrichs K.-U."/>
            <person name="Teske A.P."/>
        </authorList>
    </citation>
    <scope>NUCLEOTIDE SEQUENCE [LARGE SCALE GENOMIC DNA]</scope>
    <source>
        <strain evidence="7">DG-45</strain>
    </source>
</reference>
<keyword evidence="3" id="KW-0133">Cell shape</keyword>
<keyword evidence="5" id="KW-0413">Isomerase</keyword>
<dbReference type="InterPro" id="IPR001920">
    <property type="entry name" value="Asp/Glu_race"/>
</dbReference>
<dbReference type="AlphaFoldDB" id="A0A0M0BQS5"/>
<dbReference type="Proteomes" id="UP000037210">
    <property type="component" value="Unassembled WGS sequence"/>
</dbReference>
<protein>
    <recommendedName>
        <fullName evidence="2">glutamate racemase</fullName>
        <ecNumber evidence="2">5.1.1.3</ecNumber>
    </recommendedName>
</protein>
<evidence type="ECO:0000256" key="3">
    <source>
        <dbReference type="ARBA" id="ARBA00022960"/>
    </source>
</evidence>
<dbReference type="EMBL" id="LFWZ01000018">
    <property type="protein sequence ID" value="KON30932.1"/>
    <property type="molecule type" value="Genomic_DNA"/>
</dbReference>
<dbReference type="Gene3D" id="3.40.50.1860">
    <property type="match status" value="2"/>
</dbReference>
<dbReference type="PROSITE" id="PS00923">
    <property type="entry name" value="ASP_GLU_RACEMASE_1"/>
    <property type="match status" value="1"/>
</dbReference>
<comment type="caution">
    <text evidence="7">The sequence shown here is derived from an EMBL/GenBank/DDBJ whole genome shotgun (WGS) entry which is preliminary data.</text>
</comment>
<dbReference type="Pfam" id="PF01177">
    <property type="entry name" value="Asp_Glu_race"/>
    <property type="match status" value="1"/>
</dbReference>
<dbReference type="PATRIC" id="fig|1685127.3.peg.688"/>
<evidence type="ECO:0000256" key="4">
    <source>
        <dbReference type="ARBA" id="ARBA00022984"/>
    </source>
</evidence>
<dbReference type="HAMAP" id="MF_00258">
    <property type="entry name" value="Glu_racemase"/>
    <property type="match status" value="1"/>
</dbReference>
<dbReference type="FunFam" id="3.40.50.1860:FF:000001">
    <property type="entry name" value="Glutamate racemase"/>
    <property type="match status" value="1"/>
</dbReference>